<evidence type="ECO:0000256" key="1">
    <source>
        <dbReference type="SAM" id="MobiDB-lite"/>
    </source>
</evidence>
<accession>A0A226E4U5</accession>
<feature type="compositionally biased region" description="Polar residues" evidence="1">
    <location>
        <begin position="258"/>
        <end position="276"/>
    </location>
</feature>
<sequence>MSYRVSQPLPRPKSRRKPTDLLGITTTHNFQRTLANRSHMHRHPLDSNTTRVGNLGRMRPADTFARAKYSDSNNNNNYDNTDSLAKKYSNNNLAKLGNDYRTSKSFTLVENDGRELPGFDAFTSVKAIYTSSFPTPSRASTAPASLEVHSSPPPSKFPTTSAETGRKQKFSARTDSNNNRQVKINHNAAPGPVNNHPAKIELRGNLNASIIKDIQVVLPERKSPVFPRRHNRLDTTTPPPPALVGTTRKGKAKGVSMPSRSWKWSQSQMEYETKTTGARGKARPQTVPLRESGRTKNSNLFMTDSEEMMLPAGCLKNEDNDEDENKDGCSRPLRQVVTFSPDTLNIERENKPKKTRMKNNRKPKFAHPCCGHFLPPAAETIQFSGPDIFSNNPYIRYHTIWCGPMGRVSDESVSKKNVRMKRFRKLLSSLSISHEAFNGVPEEQKATFMKQDIIPLYISALDIALMDGDMAHAQQLLTTIISSLKVLDINLKSASLESKGSPKQIRQLPLDHDDFYINLGPVIFAMNRICNDQYRFNPRDLPIECQLVKLQLELVVLTICPSDCLIFQSQLTVAATTADRAMQLLQQLKERRAYYCVRWVTDSVMHRDYMSLLKFFGFCDDVGAKNPVPLSVHRVQGTMLFAATSDQKPVIVNSPMISDPSVLN</sequence>
<feature type="region of interest" description="Disordered" evidence="1">
    <location>
        <begin position="227"/>
        <end position="296"/>
    </location>
</feature>
<feature type="region of interest" description="Disordered" evidence="1">
    <location>
        <begin position="35"/>
        <end position="56"/>
    </location>
</feature>
<feature type="compositionally biased region" description="Polar residues" evidence="1">
    <location>
        <begin position="132"/>
        <end position="143"/>
    </location>
</feature>
<feature type="region of interest" description="Disordered" evidence="1">
    <location>
        <begin position="132"/>
        <end position="195"/>
    </location>
</feature>
<name>A0A226E4U5_FOLCA</name>
<keyword evidence="3" id="KW-1185">Reference proteome</keyword>
<feature type="compositionally biased region" description="Polar residues" evidence="1">
    <location>
        <begin position="171"/>
        <end position="184"/>
    </location>
</feature>
<evidence type="ECO:0000313" key="3">
    <source>
        <dbReference type="Proteomes" id="UP000198287"/>
    </source>
</evidence>
<evidence type="ECO:0000313" key="2">
    <source>
        <dbReference type="EMBL" id="OXA51911.1"/>
    </source>
</evidence>
<proteinExistence type="predicted"/>
<dbReference type="EMBL" id="LNIX01000007">
    <property type="protein sequence ID" value="OXA51911.1"/>
    <property type="molecule type" value="Genomic_DNA"/>
</dbReference>
<dbReference type="AlphaFoldDB" id="A0A226E4U5"/>
<comment type="caution">
    <text evidence="2">The sequence shown here is derived from an EMBL/GenBank/DDBJ whole genome shotgun (WGS) entry which is preliminary data.</text>
</comment>
<organism evidence="2 3">
    <name type="scientific">Folsomia candida</name>
    <name type="common">Springtail</name>
    <dbReference type="NCBI Taxonomy" id="158441"/>
    <lineage>
        <taxon>Eukaryota</taxon>
        <taxon>Metazoa</taxon>
        <taxon>Ecdysozoa</taxon>
        <taxon>Arthropoda</taxon>
        <taxon>Hexapoda</taxon>
        <taxon>Collembola</taxon>
        <taxon>Entomobryomorpha</taxon>
        <taxon>Isotomoidea</taxon>
        <taxon>Isotomidae</taxon>
        <taxon>Proisotominae</taxon>
        <taxon>Folsomia</taxon>
    </lineage>
</organism>
<dbReference type="Proteomes" id="UP000198287">
    <property type="component" value="Unassembled WGS sequence"/>
</dbReference>
<gene>
    <name evidence="2" type="ORF">Fcan01_13123</name>
</gene>
<reference evidence="2 3" key="1">
    <citation type="submission" date="2015-12" db="EMBL/GenBank/DDBJ databases">
        <title>The genome of Folsomia candida.</title>
        <authorList>
            <person name="Faddeeva A."/>
            <person name="Derks M.F."/>
            <person name="Anvar Y."/>
            <person name="Smit S."/>
            <person name="Van Straalen N."/>
            <person name="Roelofs D."/>
        </authorList>
    </citation>
    <scope>NUCLEOTIDE SEQUENCE [LARGE SCALE GENOMIC DNA]</scope>
    <source>
        <strain evidence="2 3">VU population</strain>
        <tissue evidence="2">Whole body</tissue>
    </source>
</reference>
<protein>
    <submittedName>
        <fullName evidence="2">Uncharacterized protein</fullName>
    </submittedName>
</protein>
<feature type="region of interest" description="Disordered" evidence="1">
    <location>
        <begin position="1"/>
        <end position="22"/>
    </location>
</feature>